<dbReference type="Proteomes" id="UP001359559">
    <property type="component" value="Unassembled WGS sequence"/>
</dbReference>
<comment type="caution">
    <text evidence="2">The sequence shown here is derived from an EMBL/GenBank/DDBJ whole genome shotgun (WGS) entry which is preliminary data.</text>
</comment>
<accession>A0AAN9Q0B4</accession>
<protein>
    <submittedName>
        <fullName evidence="2">Uncharacterized protein</fullName>
    </submittedName>
</protein>
<sequence length="114" mass="12828">MLGEFMDEYTVCVVDDFAMPQSGTGVKLVRDIMNQMLEAWKQITDASDEVSPPHKSQSSSRGRLIVVNVIATLLAAIYIIQMRENNVQSFEKLFQVSPSNWLGLVLRHQSKSVL</sequence>
<proteinExistence type="predicted"/>
<evidence type="ECO:0000313" key="2">
    <source>
        <dbReference type="EMBL" id="KAK7317811.1"/>
    </source>
</evidence>
<gene>
    <name evidence="2" type="ORF">RJT34_02362</name>
</gene>
<evidence type="ECO:0000256" key="1">
    <source>
        <dbReference type="SAM" id="Phobius"/>
    </source>
</evidence>
<keyword evidence="1" id="KW-0472">Membrane</keyword>
<evidence type="ECO:0000313" key="3">
    <source>
        <dbReference type="Proteomes" id="UP001359559"/>
    </source>
</evidence>
<name>A0AAN9Q0B4_CLITE</name>
<feature type="transmembrane region" description="Helical" evidence="1">
    <location>
        <begin position="62"/>
        <end position="80"/>
    </location>
</feature>
<reference evidence="2 3" key="1">
    <citation type="submission" date="2024-01" db="EMBL/GenBank/DDBJ databases">
        <title>The genomes of 5 underutilized Papilionoideae crops provide insights into root nodulation and disease resistance.</title>
        <authorList>
            <person name="Yuan L."/>
        </authorList>
    </citation>
    <scope>NUCLEOTIDE SEQUENCE [LARGE SCALE GENOMIC DNA]</scope>
    <source>
        <strain evidence="2">LY-2023</strain>
        <tissue evidence="2">Leaf</tissue>
    </source>
</reference>
<organism evidence="2 3">
    <name type="scientific">Clitoria ternatea</name>
    <name type="common">Butterfly pea</name>
    <dbReference type="NCBI Taxonomy" id="43366"/>
    <lineage>
        <taxon>Eukaryota</taxon>
        <taxon>Viridiplantae</taxon>
        <taxon>Streptophyta</taxon>
        <taxon>Embryophyta</taxon>
        <taxon>Tracheophyta</taxon>
        <taxon>Spermatophyta</taxon>
        <taxon>Magnoliopsida</taxon>
        <taxon>eudicotyledons</taxon>
        <taxon>Gunneridae</taxon>
        <taxon>Pentapetalae</taxon>
        <taxon>rosids</taxon>
        <taxon>fabids</taxon>
        <taxon>Fabales</taxon>
        <taxon>Fabaceae</taxon>
        <taxon>Papilionoideae</taxon>
        <taxon>50 kb inversion clade</taxon>
        <taxon>NPAAA clade</taxon>
        <taxon>indigoferoid/millettioid clade</taxon>
        <taxon>Phaseoleae</taxon>
        <taxon>Clitoria</taxon>
    </lineage>
</organism>
<keyword evidence="3" id="KW-1185">Reference proteome</keyword>
<dbReference type="AlphaFoldDB" id="A0AAN9Q0B4"/>
<keyword evidence="1" id="KW-1133">Transmembrane helix</keyword>
<dbReference type="EMBL" id="JAYKXN010000001">
    <property type="protein sequence ID" value="KAK7317811.1"/>
    <property type="molecule type" value="Genomic_DNA"/>
</dbReference>
<keyword evidence="1" id="KW-0812">Transmembrane</keyword>